<sequence length="156" mass="17014" precursor="true">MIGMKRYLSSQSKRFWLGLALCAAVVVLSTGCNRITSLDISGVYVRARDGVVDKIILAANGSFQQTITFTNGGPWTTSGSWKFNGATVELDTFYDTFDIGRYNNKMDAVAVIPPQFFASACFLEVQEGKLLRNSVEPIWIKQPSGGNGGTHKGLTH</sequence>
<keyword evidence="2" id="KW-1185">Reference proteome</keyword>
<name>B9XGW7_PEDPL</name>
<reference evidence="1 2" key="1">
    <citation type="journal article" date="2011" name="J. Bacteriol.">
        <title>Genome sequence of 'Pedosphaera parvula' Ellin514, an aerobic Verrucomicrobial isolate from pasture soil.</title>
        <authorList>
            <person name="Kant R."/>
            <person name="van Passel M.W."/>
            <person name="Sangwan P."/>
            <person name="Palva A."/>
            <person name="Lucas S."/>
            <person name="Copeland A."/>
            <person name="Lapidus A."/>
            <person name="Glavina Del Rio T."/>
            <person name="Dalin E."/>
            <person name="Tice H."/>
            <person name="Bruce D."/>
            <person name="Goodwin L."/>
            <person name="Pitluck S."/>
            <person name="Chertkov O."/>
            <person name="Larimer F.W."/>
            <person name="Land M.L."/>
            <person name="Hauser L."/>
            <person name="Brettin T.S."/>
            <person name="Detter J.C."/>
            <person name="Han S."/>
            <person name="de Vos W.M."/>
            <person name="Janssen P.H."/>
            <person name="Smidt H."/>
        </authorList>
    </citation>
    <scope>NUCLEOTIDE SEQUENCE [LARGE SCALE GENOMIC DNA]</scope>
    <source>
        <strain evidence="1 2">Ellin514</strain>
    </source>
</reference>
<dbReference type="PROSITE" id="PS51257">
    <property type="entry name" value="PROKAR_LIPOPROTEIN"/>
    <property type="match status" value="1"/>
</dbReference>
<evidence type="ECO:0008006" key="3">
    <source>
        <dbReference type="Google" id="ProtNLM"/>
    </source>
</evidence>
<organism evidence="1 2">
    <name type="scientific">Pedosphaera parvula (strain Ellin514)</name>
    <dbReference type="NCBI Taxonomy" id="320771"/>
    <lineage>
        <taxon>Bacteria</taxon>
        <taxon>Pseudomonadati</taxon>
        <taxon>Verrucomicrobiota</taxon>
        <taxon>Pedosphaerae</taxon>
        <taxon>Pedosphaerales</taxon>
        <taxon>Pedosphaeraceae</taxon>
        <taxon>Pedosphaera</taxon>
    </lineage>
</organism>
<comment type="caution">
    <text evidence="1">The sequence shown here is derived from an EMBL/GenBank/DDBJ whole genome shotgun (WGS) entry which is preliminary data.</text>
</comment>
<dbReference type="AlphaFoldDB" id="B9XGW7"/>
<evidence type="ECO:0000313" key="1">
    <source>
        <dbReference type="EMBL" id="EEF60888.1"/>
    </source>
</evidence>
<protein>
    <recommendedName>
        <fullName evidence="3">Lipoprotein</fullName>
    </recommendedName>
</protein>
<gene>
    <name evidence="1" type="ORF">Cflav_PD4057</name>
</gene>
<evidence type="ECO:0000313" key="2">
    <source>
        <dbReference type="Proteomes" id="UP000003688"/>
    </source>
</evidence>
<dbReference type="Proteomes" id="UP000003688">
    <property type="component" value="Unassembled WGS sequence"/>
</dbReference>
<dbReference type="EMBL" id="ABOX02000013">
    <property type="protein sequence ID" value="EEF60888.1"/>
    <property type="molecule type" value="Genomic_DNA"/>
</dbReference>
<proteinExistence type="predicted"/>
<accession>B9XGW7</accession>